<dbReference type="SUPFAM" id="SSF55073">
    <property type="entry name" value="Nucleotide cyclase"/>
    <property type="match status" value="1"/>
</dbReference>
<dbReference type="InterPro" id="IPR001633">
    <property type="entry name" value="EAL_dom"/>
</dbReference>
<dbReference type="SUPFAM" id="SSF141868">
    <property type="entry name" value="EAL domain-like"/>
    <property type="match status" value="1"/>
</dbReference>
<dbReference type="Gene3D" id="3.30.70.270">
    <property type="match status" value="1"/>
</dbReference>
<evidence type="ECO:0000313" key="5">
    <source>
        <dbReference type="EMBL" id="PPE66038.1"/>
    </source>
</evidence>
<dbReference type="RefSeq" id="WP_104302989.1">
    <property type="nucleotide sequence ID" value="NZ_PSNX01000010.1"/>
</dbReference>
<dbReference type="InterPro" id="IPR042461">
    <property type="entry name" value="LapD_MoxY_peri_C"/>
</dbReference>
<dbReference type="InterPro" id="IPR050706">
    <property type="entry name" value="Cyclic-di-GMP_PDE-like"/>
</dbReference>
<dbReference type="Pfam" id="PF00990">
    <property type="entry name" value="GGDEF"/>
    <property type="match status" value="1"/>
</dbReference>
<keyword evidence="1" id="KW-0472">Membrane</keyword>
<comment type="caution">
    <text evidence="5">The sequence shown here is derived from an EMBL/GenBank/DDBJ whole genome shotgun (WGS) entry which is preliminary data.</text>
</comment>
<organism evidence="5 6">
    <name type="scientific">Caldimonas caldifontis</name>
    <dbReference type="NCBI Taxonomy" id="1452508"/>
    <lineage>
        <taxon>Bacteria</taxon>
        <taxon>Pseudomonadati</taxon>
        <taxon>Pseudomonadota</taxon>
        <taxon>Betaproteobacteria</taxon>
        <taxon>Burkholderiales</taxon>
        <taxon>Sphaerotilaceae</taxon>
        <taxon>Caldimonas</taxon>
    </lineage>
</organism>
<sequence>MSLIRQMWLVVLTTVVLAFAGSFAVTIVSAREYVQTQLRVKNSDNAAALALTLSQQGGDWELMELLVAAQFDTGFYERVSLQGVDGRTIERRMSGVPMDAPGWFVEMVPLDSVPGVAQVSDGWRALGAVTVVSHAGYAYRDLWRATVQAGIWLSVVGLLAGLMGHFMVGGIRRPLGSTVRQAQALVNGQYLTVDEPRVPELQRLTRAMNAMVQRVKLAFEEQALQVETLRLQASQDPLTGVLLRQPTLTALEQALSRDDAAAHGRVILVRLCDLAGVNVRLGRRETDELIAAVAQTLKGHTEGLAEASLGRLNGSDFVAIWPGQPVCSQQLETLRDALKAACEAQGKGHAAVVLAATGYRHGEPLSTVLARADEALARAEALGPFASFVMDIDTPAVLPGGEAAWKRSLSEALAARRFALGHYPVRNAAGDLVHLECPLRIQLVAGRGHEPASVWLPLALRTHAVDVVDLAAVTEALKCIGMDAQPRAVNLATHSLAATGFGTRLRDVLRDAGGAAAQLWLELPESAAIEHPALVRDLSQQLKGSGVRLGLEHAGQRLARVDRLYEMGLDFVKIDARFVRGVAHEPAVAQFLRGTATLAHGLGLQVYAEGVTDPADLPALWACGFDGATGPAVA</sequence>
<keyword evidence="6" id="KW-1185">Reference proteome</keyword>
<dbReference type="EMBL" id="PSNX01000010">
    <property type="protein sequence ID" value="PPE66038.1"/>
    <property type="molecule type" value="Genomic_DNA"/>
</dbReference>
<dbReference type="CDD" id="cd01948">
    <property type="entry name" value="EAL"/>
    <property type="match status" value="1"/>
</dbReference>
<evidence type="ECO:0000313" key="6">
    <source>
        <dbReference type="Proteomes" id="UP000238605"/>
    </source>
</evidence>
<accession>A0A2S5STH7</accession>
<proteinExistence type="predicted"/>
<dbReference type="InterPro" id="IPR032244">
    <property type="entry name" value="LapD_MoxY_N"/>
</dbReference>
<feature type="domain" description="GGDEF" evidence="4">
    <location>
        <begin position="262"/>
        <end position="392"/>
    </location>
</feature>
<keyword evidence="1" id="KW-1133">Transmembrane helix</keyword>
<dbReference type="Gene3D" id="3.30.110.200">
    <property type="match status" value="1"/>
</dbReference>
<feature type="domain" description="HAMP" evidence="3">
    <location>
        <begin position="169"/>
        <end position="220"/>
    </location>
</feature>
<feature type="domain" description="EAL" evidence="2">
    <location>
        <begin position="402"/>
        <end position="634"/>
    </location>
</feature>
<dbReference type="GO" id="GO:0071111">
    <property type="term" value="F:cyclic-guanylate-specific phosphodiesterase activity"/>
    <property type="evidence" value="ECO:0007669"/>
    <property type="project" value="InterPro"/>
</dbReference>
<evidence type="ECO:0000256" key="1">
    <source>
        <dbReference type="SAM" id="Phobius"/>
    </source>
</evidence>
<dbReference type="PROSITE" id="PS50885">
    <property type="entry name" value="HAMP"/>
    <property type="match status" value="1"/>
</dbReference>
<dbReference type="PROSITE" id="PS50887">
    <property type="entry name" value="GGDEF"/>
    <property type="match status" value="1"/>
</dbReference>
<dbReference type="SMART" id="SM00052">
    <property type="entry name" value="EAL"/>
    <property type="match status" value="1"/>
</dbReference>
<dbReference type="InterPro" id="IPR035919">
    <property type="entry name" value="EAL_sf"/>
</dbReference>
<gene>
    <name evidence="5" type="ORF">C1704_12205</name>
</gene>
<dbReference type="PROSITE" id="PS50883">
    <property type="entry name" value="EAL"/>
    <property type="match status" value="1"/>
</dbReference>
<dbReference type="Pfam" id="PF00563">
    <property type="entry name" value="EAL"/>
    <property type="match status" value="1"/>
</dbReference>
<dbReference type="OrthoDB" id="5894408at2"/>
<name>A0A2S5STH7_9BURK</name>
<protein>
    <submittedName>
        <fullName evidence="5">GGDEF domain-containing protein</fullName>
    </submittedName>
</protein>
<evidence type="ECO:0000259" key="3">
    <source>
        <dbReference type="PROSITE" id="PS50885"/>
    </source>
</evidence>
<dbReference type="Gene3D" id="6.20.270.20">
    <property type="entry name" value="LapD/MoxY periplasmic domain"/>
    <property type="match status" value="1"/>
</dbReference>
<dbReference type="InterPro" id="IPR043128">
    <property type="entry name" value="Rev_trsase/Diguanyl_cyclase"/>
</dbReference>
<dbReference type="AlphaFoldDB" id="A0A2S5STH7"/>
<feature type="transmembrane region" description="Helical" evidence="1">
    <location>
        <begin position="149"/>
        <end position="171"/>
    </location>
</feature>
<dbReference type="InterPro" id="IPR003660">
    <property type="entry name" value="HAMP_dom"/>
</dbReference>
<dbReference type="InterPro" id="IPR000160">
    <property type="entry name" value="GGDEF_dom"/>
</dbReference>
<dbReference type="PANTHER" id="PTHR33121">
    <property type="entry name" value="CYCLIC DI-GMP PHOSPHODIESTERASE PDEF"/>
    <property type="match status" value="1"/>
</dbReference>
<dbReference type="InterPro" id="IPR029787">
    <property type="entry name" value="Nucleotide_cyclase"/>
</dbReference>
<dbReference type="Proteomes" id="UP000238605">
    <property type="component" value="Unassembled WGS sequence"/>
</dbReference>
<dbReference type="GO" id="GO:0016020">
    <property type="term" value="C:membrane"/>
    <property type="evidence" value="ECO:0007669"/>
    <property type="project" value="InterPro"/>
</dbReference>
<evidence type="ECO:0000259" key="4">
    <source>
        <dbReference type="PROSITE" id="PS50887"/>
    </source>
</evidence>
<dbReference type="PANTHER" id="PTHR33121:SF23">
    <property type="entry name" value="CYCLIC DI-GMP PHOSPHODIESTERASE PDEB"/>
    <property type="match status" value="1"/>
</dbReference>
<dbReference type="SMART" id="SM00267">
    <property type="entry name" value="GGDEF"/>
    <property type="match status" value="1"/>
</dbReference>
<dbReference type="GO" id="GO:0007165">
    <property type="term" value="P:signal transduction"/>
    <property type="evidence" value="ECO:0007669"/>
    <property type="project" value="InterPro"/>
</dbReference>
<dbReference type="Pfam" id="PF16448">
    <property type="entry name" value="LapD_MoxY_N"/>
    <property type="match status" value="1"/>
</dbReference>
<reference evidence="5 6" key="1">
    <citation type="submission" date="2018-02" db="EMBL/GenBank/DDBJ databases">
        <title>Reclassifiation of [Polyangium] brachysporum DSM 7029 as Guopingzhaonella breviflexa gen. nov., sp. nov., a member of the family Comamonadaceae.</title>
        <authorList>
            <person name="Tang B."/>
        </authorList>
    </citation>
    <scope>NUCLEOTIDE SEQUENCE [LARGE SCALE GENOMIC DNA]</scope>
    <source>
        <strain evidence="5 6">BCRC 80649</strain>
    </source>
</reference>
<dbReference type="Gene3D" id="3.20.20.450">
    <property type="entry name" value="EAL domain"/>
    <property type="match status" value="1"/>
</dbReference>
<evidence type="ECO:0000259" key="2">
    <source>
        <dbReference type="PROSITE" id="PS50883"/>
    </source>
</evidence>
<keyword evidence="1" id="KW-0812">Transmembrane</keyword>